<feature type="region of interest" description="Disordered" evidence="1">
    <location>
        <begin position="50"/>
        <end position="71"/>
    </location>
</feature>
<name>A0AAV2GK11_9ROSI</name>
<evidence type="ECO:0000313" key="3">
    <source>
        <dbReference type="Proteomes" id="UP001497516"/>
    </source>
</evidence>
<gene>
    <name evidence="2" type="ORF">LTRI10_LOCUS50486</name>
</gene>
<reference evidence="2 3" key="1">
    <citation type="submission" date="2024-04" db="EMBL/GenBank/DDBJ databases">
        <authorList>
            <person name="Fracassetti M."/>
        </authorList>
    </citation>
    <scope>NUCLEOTIDE SEQUENCE [LARGE SCALE GENOMIC DNA]</scope>
</reference>
<keyword evidence="3" id="KW-1185">Reference proteome</keyword>
<proteinExistence type="predicted"/>
<accession>A0AAV2GK11</accession>
<dbReference type="Proteomes" id="UP001497516">
    <property type="component" value="Chromosome 9"/>
</dbReference>
<sequence>MDPSMASATSVRIAASHRAIQFIAHAATYDSALLLVYNFFPARFVLDDGERGSKHGDRGEAYHGDVTGPKG</sequence>
<feature type="compositionally biased region" description="Basic and acidic residues" evidence="1">
    <location>
        <begin position="50"/>
        <end position="63"/>
    </location>
</feature>
<dbReference type="EMBL" id="OZ034822">
    <property type="protein sequence ID" value="CAL1411111.1"/>
    <property type="molecule type" value="Genomic_DNA"/>
</dbReference>
<organism evidence="2 3">
    <name type="scientific">Linum trigynum</name>
    <dbReference type="NCBI Taxonomy" id="586398"/>
    <lineage>
        <taxon>Eukaryota</taxon>
        <taxon>Viridiplantae</taxon>
        <taxon>Streptophyta</taxon>
        <taxon>Embryophyta</taxon>
        <taxon>Tracheophyta</taxon>
        <taxon>Spermatophyta</taxon>
        <taxon>Magnoliopsida</taxon>
        <taxon>eudicotyledons</taxon>
        <taxon>Gunneridae</taxon>
        <taxon>Pentapetalae</taxon>
        <taxon>rosids</taxon>
        <taxon>fabids</taxon>
        <taxon>Malpighiales</taxon>
        <taxon>Linaceae</taxon>
        <taxon>Linum</taxon>
    </lineage>
</organism>
<dbReference type="AlphaFoldDB" id="A0AAV2GK11"/>
<protein>
    <submittedName>
        <fullName evidence="2">Uncharacterized protein</fullName>
    </submittedName>
</protein>
<evidence type="ECO:0000313" key="2">
    <source>
        <dbReference type="EMBL" id="CAL1411111.1"/>
    </source>
</evidence>
<evidence type="ECO:0000256" key="1">
    <source>
        <dbReference type="SAM" id="MobiDB-lite"/>
    </source>
</evidence>